<feature type="compositionally biased region" description="Polar residues" evidence="1">
    <location>
        <begin position="168"/>
        <end position="179"/>
    </location>
</feature>
<organism evidence="3 4">
    <name type="scientific">Tripterygium wilfordii</name>
    <name type="common">Thunder God vine</name>
    <dbReference type="NCBI Taxonomy" id="458696"/>
    <lineage>
        <taxon>Eukaryota</taxon>
        <taxon>Viridiplantae</taxon>
        <taxon>Streptophyta</taxon>
        <taxon>Embryophyta</taxon>
        <taxon>Tracheophyta</taxon>
        <taxon>Spermatophyta</taxon>
        <taxon>Magnoliopsida</taxon>
        <taxon>eudicotyledons</taxon>
        <taxon>Gunneridae</taxon>
        <taxon>Pentapetalae</taxon>
        <taxon>rosids</taxon>
        <taxon>fabids</taxon>
        <taxon>Celastrales</taxon>
        <taxon>Celastraceae</taxon>
        <taxon>Tripterygium</taxon>
    </lineage>
</organism>
<keyword evidence="2" id="KW-0812">Transmembrane</keyword>
<feature type="region of interest" description="Disordered" evidence="1">
    <location>
        <begin position="19"/>
        <end position="45"/>
    </location>
</feature>
<dbReference type="InParanoid" id="A0A7J7CYF2"/>
<dbReference type="FunCoup" id="A0A7J7CYF2">
    <property type="interactions" value="1001"/>
</dbReference>
<protein>
    <submittedName>
        <fullName evidence="3">Uncharacterized protein</fullName>
    </submittedName>
</protein>
<proteinExistence type="predicted"/>
<dbReference type="AlphaFoldDB" id="A0A7J7CYF2"/>
<dbReference type="OrthoDB" id="2021107at2759"/>
<keyword evidence="2" id="KW-1133">Transmembrane helix</keyword>
<reference evidence="3 4" key="1">
    <citation type="journal article" date="2020" name="Nat. Commun.">
        <title>Genome of Tripterygium wilfordii and identification of cytochrome P450 involved in triptolide biosynthesis.</title>
        <authorList>
            <person name="Tu L."/>
            <person name="Su P."/>
            <person name="Zhang Z."/>
            <person name="Gao L."/>
            <person name="Wang J."/>
            <person name="Hu T."/>
            <person name="Zhou J."/>
            <person name="Zhang Y."/>
            <person name="Zhao Y."/>
            <person name="Liu Y."/>
            <person name="Song Y."/>
            <person name="Tong Y."/>
            <person name="Lu Y."/>
            <person name="Yang J."/>
            <person name="Xu C."/>
            <person name="Jia M."/>
            <person name="Peters R.J."/>
            <person name="Huang L."/>
            <person name="Gao W."/>
        </authorList>
    </citation>
    <scope>NUCLEOTIDE SEQUENCE [LARGE SCALE GENOMIC DNA]</scope>
    <source>
        <strain evidence="4">cv. XIE 37</strain>
        <tissue evidence="3">Leaf</tissue>
    </source>
</reference>
<keyword evidence="2" id="KW-0472">Membrane</keyword>
<dbReference type="PANTHER" id="PTHR36339">
    <property type="entry name" value="F23A5.5"/>
    <property type="match status" value="1"/>
</dbReference>
<dbReference type="EMBL" id="JAAARO010000012">
    <property type="protein sequence ID" value="KAF5739038.1"/>
    <property type="molecule type" value="Genomic_DNA"/>
</dbReference>
<feature type="compositionally biased region" description="Basic and acidic residues" evidence="1">
    <location>
        <begin position="180"/>
        <end position="194"/>
    </location>
</feature>
<accession>A0A7J7CYF2</accession>
<evidence type="ECO:0000313" key="3">
    <source>
        <dbReference type="EMBL" id="KAF5739038.1"/>
    </source>
</evidence>
<evidence type="ECO:0000313" key="4">
    <source>
        <dbReference type="Proteomes" id="UP000593562"/>
    </source>
</evidence>
<gene>
    <name evidence="3" type="ORF">HS088_TW12G00236</name>
</gene>
<comment type="caution">
    <text evidence="3">The sequence shown here is derived from an EMBL/GenBank/DDBJ whole genome shotgun (WGS) entry which is preliminary data.</text>
</comment>
<feature type="compositionally biased region" description="Polar residues" evidence="1">
    <location>
        <begin position="26"/>
        <end position="35"/>
    </location>
</feature>
<feature type="region of interest" description="Disordered" evidence="1">
    <location>
        <begin position="167"/>
        <end position="194"/>
    </location>
</feature>
<evidence type="ECO:0000256" key="2">
    <source>
        <dbReference type="SAM" id="Phobius"/>
    </source>
</evidence>
<feature type="region of interest" description="Disordered" evidence="1">
    <location>
        <begin position="116"/>
        <end position="139"/>
    </location>
</feature>
<name>A0A7J7CYF2_TRIWF</name>
<dbReference type="PANTHER" id="PTHR36339:SF2">
    <property type="entry name" value="F23A5.5"/>
    <property type="match status" value="1"/>
</dbReference>
<dbReference type="Proteomes" id="UP000593562">
    <property type="component" value="Unassembled WGS sequence"/>
</dbReference>
<evidence type="ECO:0000256" key="1">
    <source>
        <dbReference type="SAM" id="MobiDB-lite"/>
    </source>
</evidence>
<sequence length="194" mass="22195">MALRARDLVAKLSTRLKSPQGRPFCNTPTITNNKSNNDKRDPNVSSYSQAYKQLDKLDFMTASKILFTGPPKKTKFGIDFHLVQLFFACLPSFAVYLVAQYARHEAKKMDVELEKKKKEEEEKAKEMELNATKEAEDRSDSKLLEVKVRLDKLEEVVKEIAVEANKQLCDSTTKNQNNGVERKHPETVESRNSK</sequence>
<keyword evidence="4" id="KW-1185">Reference proteome</keyword>
<feature type="transmembrane region" description="Helical" evidence="2">
    <location>
        <begin position="80"/>
        <end position="99"/>
    </location>
</feature>